<dbReference type="Proteomes" id="UP000006056">
    <property type="component" value="Chromosome"/>
</dbReference>
<dbReference type="HOGENOM" id="CLU_1382417_0_0_0"/>
<dbReference type="CDD" id="cd20751">
    <property type="entry name" value="cyt_P460_Ne-like"/>
    <property type="match status" value="1"/>
</dbReference>
<dbReference type="OrthoDB" id="511546at2"/>
<feature type="domain" description="Cytochrome P460" evidence="2">
    <location>
        <begin position="39"/>
        <end position="168"/>
    </location>
</feature>
<dbReference type="eggNOG" id="ENOG5031DJB">
    <property type="taxonomic scope" value="Bacteria"/>
</dbReference>
<dbReference type="KEGG" id="trs:Terro_1812"/>
<accession>I3ZFT7</accession>
<organism evidence="3 4">
    <name type="scientific">Terriglobus roseus (strain DSM 18391 / NRRL B-41598 / KBS 63)</name>
    <dbReference type="NCBI Taxonomy" id="926566"/>
    <lineage>
        <taxon>Bacteria</taxon>
        <taxon>Pseudomonadati</taxon>
        <taxon>Acidobacteriota</taxon>
        <taxon>Terriglobia</taxon>
        <taxon>Terriglobales</taxon>
        <taxon>Acidobacteriaceae</taxon>
        <taxon>Terriglobus</taxon>
    </lineage>
</organism>
<feature type="chain" id="PRO_5003685052" description="Cytochrome P460 domain-containing protein" evidence="1">
    <location>
        <begin position="27"/>
        <end position="211"/>
    </location>
</feature>
<evidence type="ECO:0000313" key="4">
    <source>
        <dbReference type="Proteomes" id="UP000006056"/>
    </source>
</evidence>
<dbReference type="InterPro" id="IPR038142">
    <property type="entry name" value="Cytochrome_P460_sp"/>
</dbReference>
<keyword evidence="1" id="KW-0732">Signal</keyword>
<dbReference type="Gene3D" id="3.50.70.20">
    <property type="entry name" value="Cytochrome P460"/>
    <property type="match status" value="1"/>
</dbReference>
<reference evidence="3 4" key="1">
    <citation type="submission" date="2012-06" db="EMBL/GenBank/DDBJ databases">
        <title>Complete genome of Terriglobus roseus DSM 18391.</title>
        <authorList>
            <consortium name="US DOE Joint Genome Institute (JGI-PGF)"/>
            <person name="Lucas S."/>
            <person name="Copeland A."/>
            <person name="Lapidus A."/>
            <person name="Glavina del Rio T."/>
            <person name="Dalin E."/>
            <person name="Tice H."/>
            <person name="Bruce D."/>
            <person name="Goodwin L."/>
            <person name="Pitluck S."/>
            <person name="Peters L."/>
            <person name="Mikhailova N."/>
            <person name="Munk A.C.C."/>
            <person name="Kyrpides N."/>
            <person name="Mavromatis K."/>
            <person name="Ivanova N."/>
            <person name="Brettin T."/>
            <person name="Detter J.C."/>
            <person name="Han C."/>
            <person name="Larimer F."/>
            <person name="Land M."/>
            <person name="Hauser L."/>
            <person name="Markowitz V."/>
            <person name="Cheng J.-F."/>
            <person name="Hugenholtz P."/>
            <person name="Woyke T."/>
            <person name="Wu D."/>
            <person name="Brambilla E."/>
            <person name="Klenk H.-P."/>
            <person name="Eisen J.A."/>
        </authorList>
    </citation>
    <scope>NUCLEOTIDE SEQUENCE [LARGE SCALE GENOMIC DNA]</scope>
    <source>
        <strain evidence="4">DSM 18391 / NRRL B-41598 / KBS 63</strain>
    </source>
</reference>
<evidence type="ECO:0000259" key="2">
    <source>
        <dbReference type="Pfam" id="PF16694"/>
    </source>
</evidence>
<feature type="signal peptide" evidence="1">
    <location>
        <begin position="1"/>
        <end position="26"/>
    </location>
</feature>
<evidence type="ECO:0000313" key="3">
    <source>
        <dbReference type="EMBL" id="AFL88105.1"/>
    </source>
</evidence>
<evidence type="ECO:0000256" key="1">
    <source>
        <dbReference type="SAM" id="SignalP"/>
    </source>
</evidence>
<dbReference type="InterPro" id="IPR032033">
    <property type="entry name" value="Cytochrome_P460"/>
</dbReference>
<dbReference type="EMBL" id="CP003379">
    <property type="protein sequence ID" value="AFL88105.1"/>
    <property type="molecule type" value="Genomic_DNA"/>
</dbReference>
<proteinExistence type="predicted"/>
<protein>
    <recommendedName>
        <fullName evidence="2">Cytochrome P460 domain-containing protein</fullName>
    </recommendedName>
</protein>
<dbReference type="Pfam" id="PF16694">
    <property type="entry name" value="Cytochrome_P460"/>
    <property type="match status" value="1"/>
</dbReference>
<sequence length="211" mass="22811">MLKTIAAAVTLSTFVIAAVVSHPVKAADKTSAPTTMPIPADYREWIYLTSGMDMTYAQAGAVGLTADKKSVFDNVFVNPEAYKVFKQTGTWPDKTTFILENRIGEPNVSINKGGRTQSHDISGLEIHAKMNNEWVFYVRGKDGQEHLVPKPASCYTCHEEHAASDTTFVQFYPTLLPIAQAKNTLSAAYLKETASPDGSGAGTTPVAPPTK</sequence>
<keyword evidence="4" id="KW-1185">Reference proteome</keyword>
<dbReference type="STRING" id="926566.Terro_1812"/>
<name>I3ZFT7_TERRK</name>
<dbReference type="AlphaFoldDB" id="I3ZFT7"/>
<gene>
    <name evidence="3" type="ordered locus">Terro_1812</name>
</gene>
<dbReference type="RefSeq" id="WP_014785674.1">
    <property type="nucleotide sequence ID" value="NC_018014.1"/>
</dbReference>
<dbReference type="PATRIC" id="fig|926566.3.peg.1788"/>